<comment type="caution">
    <text evidence="8">The sequence shown here is derived from an EMBL/GenBank/DDBJ whole genome shotgun (WGS) entry which is preliminary data.</text>
</comment>
<keyword evidence="9" id="KW-1185">Reference proteome</keyword>
<dbReference type="OrthoDB" id="2754445at2759"/>
<keyword evidence="1" id="KW-0815">Transposition</keyword>
<dbReference type="InterPro" id="IPR036397">
    <property type="entry name" value="RNaseH_sf"/>
</dbReference>
<dbReference type="GO" id="GO:0003887">
    <property type="term" value="F:DNA-directed DNA polymerase activity"/>
    <property type="evidence" value="ECO:0007669"/>
    <property type="project" value="UniProtKB-EC"/>
</dbReference>
<feature type="non-terminal residue" evidence="8">
    <location>
        <position position="1"/>
    </location>
</feature>
<dbReference type="InterPro" id="IPR054722">
    <property type="entry name" value="PolX-like_BBD"/>
</dbReference>
<dbReference type="SUPFAM" id="SSF53098">
    <property type="entry name" value="Ribonuclease H-like"/>
    <property type="match status" value="1"/>
</dbReference>
<evidence type="ECO:0000259" key="7">
    <source>
        <dbReference type="PROSITE" id="PS50994"/>
    </source>
</evidence>
<dbReference type="GO" id="GO:0015074">
    <property type="term" value="P:DNA integration"/>
    <property type="evidence" value="ECO:0007669"/>
    <property type="project" value="InterPro"/>
</dbReference>
<dbReference type="InterPro" id="IPR012337">
    <property type="entry name" value="RNaseH-like_sf"/>
</dbReference>
<keyword evidence="2" id="KW-0378">Hydrolase</keyword>
<dbReference type="InterPro" id="IPR001584">
    <property type="entry name" value="Integrase_cat-core"/>
</dbReference>
<evidence type="ECO:0000313" key="9">
    <source>
        <dbReference type="Proteomes" id="UP000184267"/>
    </source>
</evidence>
<dbReference type="GO" id="GO:0005634">
    <property type="term" value="C:nucleus"/>
    <property type="evidence" value="ECO:0007669"/>
    <property type="project" value="UniProtKB-ARBA"/>
</dbReference>
<feature type="non-terminal residue" evidence="8">
    <location>
        <position position="1010"/>
    </location>
</feature>
<keyword evidence="3" id="KW-0694">RNA-binding</keyword>
<comment type="catalytic activity">
    <reaction evidence="4">
        <text>DNA(n) + a 2'-deoxyribonucleoside 5'-triphosphate = DNA(n+1) + diphosphate</text>
        <dbReference type="Rhea" id="RHEA:22508"/>
        <dbReference type="Rhea" id="RHEA-COMP:17339"/>
        <dbReference type="Rhea" id="RHEA-COMP:17340"/>
        <dbReference type="ChEBI" id="CHEBI:33019"/>
        <dbReference type="ChEBI" id="CHEBI:61560"/>
        <dbReference type="ChEBI" id="CHEBI:173112"/>
        <dbReference type="EC" id="2.7.7.49"/>
    </reaction>
</comment>
<evidence type="ECO:0000256" key="3">
    <source>
        <dbReference type="ARBA" id="ARBA00022884"/>
    </source>
</evidence>
<name>A0A1M2VRU9_TRAPU</name>
<dbReference type="Gene3D" id="3.30.420.10">
    <property type="entry name" value="Ribonuclease H-like superfamily/Ribonuclease H"/>
    <property type="match status" value="1"/>
</dbReference>
<dbReference type="Pfam" id="PF22936">
    <property type="entry name" value="Pol_BBD"/>
    <property type="match status" value="1"/>
</dbReference>
<evidence type="ECO:0000256" key="2">
    <source>
        <dbReference type="ARBA" id="ARBA00022670"/>
    </source>
</evidence>
<dbReference type="InterPro" id="IPR039537">
    <property type="entry name" value="Retrotran_Ty1/copia-like"/>
</dbReference>
<feature type="domain" description="Integrase catalytic" evidence="7">
    <location>
        <begin position="452"/>
        <end position="627"/>
    </location>
</feature>
<dbReference type="PROSITE" id="PS50994">
    <property type="entry name" value="INTEGRASE"/>
    <property type="match status" value="1"/>
</dbReference>
<dbReference type="CDD" id="cd09272">
    <property type="entry name" value="RNase_HI_RT_Ty1"/>
    <property type="match status" value="1"/>
</dbReference>
<evidence type="ECO:0000256" key="4">
    <source>
        <dbReference type="ARBA" id="ARBA00048173"/>
    </source>
</evidence>
<dbReference type="InterPro" id="IPR025724">
    <property type="entry name" value="GAG-pre-integrase_dom"/>
</dbReference>
<dbReference type="EMBL" id="MNAD01000791">
    <property type="protein sequence ID" value="OJT10288.1"/>
    <property type="molecule type" value="Genomic_DNA"/>
</dbReference>
<dbReference type="OMA" id="TVERICK"/>
<dbReference type="Pfam" id="PF00665">
    <property type="entry name" value="rve"/>
    <property type="match status" value="1"/>
</dbReference>
<dbReference type="Pfam" id="PF14223">
    <property type="entry name" value="Retrotran_gag_2"/>
    <property type="match status" value="1"/>
</dbReference>
<dbReference type="PANTHER" id="PTHR42648:SF18">
    <property type="entry name" value="RETROTRANSPOSON, UNCLASSIFIED-LIKE PROTEIN"/>
    <property type="match status" value="1"/>
</dbReference>
<accession>A0A1M2VRU9</accession>
<dbReference type="Pfam" id="PF25597">
    <property type="entry name" value="SH3_retrovirus"/>
    <property type="match status" value="1"/>
</dbReference>
<dbReference type="STRING" id="154538.A0A1M2VRU9"/>
<dbReference type="GO" id="GO:0003964">
    <property type="term" value="F:RNA-directed DNA polymerase activity"/>
    <property type="evidence" value="ECO:0007669"/>
    <property type="project" value="UniProtKB-EC"/>
</dbReference>
<evidence type="ECO:0000256" key="1">
    <source>
        <dbReference type="ARBA" id="ARBA00022578"/>
    </source>
</evidence>
<dbReference type="GO" id="GO:0032196">
    <property type="term" value="P:transposition"/>
    <property type="evidence" value="ECO:0007669"/>
    <property type="project" value="UniProtKB-KW"/>
</dbReference>
<dbReference type="GO" id="GO:0008233">
    <property type="term" value="F:peptidase activity"/>
    <property type="evidence" value="ECO:0007669"/>
    <property type="project" value="UniProtKB-KW"/>
</dbReference>
<evidence type="ECO:0000256" key="5">
    <source>
        <dbReference type="ARBA" id="ARBA00049244"/>
    </source>
</evidence>
<organism evidence="8 9">
    <name type="scientific">Trametes pubescens</name>
    <name type="common">White-rot fungus</name>
    <dbReference type="NCBI Taxonomy" id="154538"/>
    <lineage>
        <taxon>Eukaryota</taxon>
        <taxon>Fungi</taxon>
        <taxon>Dikarya</taxon>
        <taxon>Basidiomycota</taxon>
        <taxon>Agaricomycotina</taxon>
        <taxon>Agaricomycetes</taxon>
        <taxon>Polyporales</taxon>
        <taxon>Polyporaceae</taxon>
        <taxon>Trametes</taxon>
    </lineage>
</organism>
<dbReference type="Pfam" id="PF13976">
    <property type="entry name" value="gag_pre-integrs"/>
    <property type="match status" value="1"/>
</dbReference>
<evidence type="ECO:0000256" key="6">
    <source>
        <dbReference type="SAM" id="MobiDB-lite"/>
    </source>
</evidence>
<keyword evidence="2" id="KW-0645">Protease</keyword>
<dbReference type="InterPro" id="IPR057670">
    <property type="entry name" value="SH3_retrovirus"/>
</dbReference>
<feature type="region of interest" description="Disordered" evidence="6">
    <location>
        <begin position="723"/>
        <end position="745"/>
    </location>
</feature>
<protein>
    <submittedName>
        <fullName evidence="8">Retrovirus-related Pol polyprotein from transposon TNT 1-94</fullName>
    </submittedName>
</protein>
<evidence type="ECO:0000313" key="8">
    <source>
        <dbReference type="EMBL" id="OJT10288.1"/>
    </source>
</evidence>
<dbReference type="Proteomes" id="UP000184267">
    <property type="component" value="Unassembled WGS sequence"/>
</dbReference>
<dbReference type="AlphaFoldDB" id="A0A1M2VRU9"/>
<gene>
    <name evidence="8" type="ORF">TRAPUB_13198</name>
</gene>
<proteinExistence type="predicted"/>
<comment type="catalytic activity">
    <reaction evidence="5">
        <text>DNA(n) + a 2'-deoxyribonucleoside 5'-triphosphate = DNA(n+1) + diphosphate</text>
        <dbReference type="Rhea" id="RHEA:22508"/>
        <dbReference type="Rhea" id="RHEA-COMP:17339"/>
        <dbReference type="Rhea" id="RHEA-COMP:17340"/>
        <dbReference type="ChEBI" id="CHEBI:33019"/>
        <dbReference type="ChEBI" id="CHEBI:61560"/>
        <dbReference type="ChEBI" id="CHEBI:173112"/>
        <dbReference type="EC" id="2.7.7.7"/>
    </reaction>
</comment>
<dbReference type="GO" id="GO:0006508">
    <property type="term" value="P:proteolysis"/>
    <property type="evidence" value="ECO:0007669"/>
    <property type="project" value="UniProtKB-KW"/>
</dbReference>
<sequence>PAVTQPTDPAAAKEWKEAHKEHMDWVLRDNAAQGTILVSSDKSAQVHVDGCKMAKEMWDKLKKVYVTHQQRINVHYHFKELYTTKYVKGTSMSKHIARILRLKQAIRDCGEEVPDLHVARALILSLLKTPSWDVIKIQLFLLESKDLTSELVGARLQAKANCRTRDNSSNEAALLAQKQQLKKGRGKGKQKGPLKPKAEDEWRYCRAKGHWAKTCPRCLEDEKKDGAGSANLAIGQFVSLELGHHILAAIDETQVALVAMSTRQVILDTGATARMFCSRELFTLYSTMVTSETISVGDNGCLPVAGRGDVTIACRLPEGHRTVTLRDVMHVPGLMTNLVSLGTLQRCGATFETCGEDGLSVKHNQEELFRAYLSGTTGTLYIIDQVPARTGEVACMAGSSGSMRIWHRHLAHLNLEAIREMSKKGLVDGLNITSAQEFDQICEGCVLGKSHRLPFPKQSTTTYDKCELLVVDTTGPMSHPTWTGMWYTLVVVEVSCRFGVGDLLPSKERMAESLINTVARLERQSGKKVRMIRSDNGSEFVNSTVERICKAQGIIHQTTVPYTPEYNRIGERAIAIYFEMVRCMLHTAGVPSEYWGGVFMYAVHIRSMSYMSALNGIVPYEAWTGRKPDVSHLRVFGSIAYANIPKKLRGGKLEVTSVKCRLLGWWADETKGYRLEDVKTRKLITSRDVRFIEDDHPSDLAIVEGDGVAPTAKALDDLVLDLKPPQNENSMPHPPPPATPVSASRRATPTIASTFCATSPRFKDDLRKRFDITDLGELHFILGIHVVRDRSARAIYLNQTAYIHATLDKFGMGNCAPTSTPLAVKERLTAAQSPSTPEEKADYESYAHNLKYLEIVGAVLYVTQTRPNIQYTIGVLAQFGANPGKPHLEALKRVLRYLKGTAHLSLRLGGQNSDTELVGWTDSDWAQDVDSHCSVGGFVFEVAGGVVLWSSKKQPTVALSTVEAEYMATSNATKEAVWLCTLLADLGFKQVLTTVLFGDNQGCIALSRNP</sequence>
<reference evidence="8 9" key="1">
    <citation type="submission" date="2016-10" db="EMBL/GenBank/DDBJ databases">
        <title>Genome sequence of the basidiomycete white-rot fungus Trametes pubescens.</title>
        <authorList>
            <person name="Makela M.R."/>
            <person name="Granchi Z."/>
            <person name="Peng M."/>
            <person name="De Vries R.P."/>
            <person name="Grigoriev I."/>
            <person name="Riley R."/>
            <person name="Hilden K."/>
        </authorList>
    </citation>
    <scope>NUCLEOTIDE SEQUENCE [LARGE SCALE GENOMIC DNA]</scope>
    <source>
        <strain evidence="8 9">FBCC735</strain>
    </source>
</reference>
<dbReference type="GO" id="GO:0003723">
    <property type="term" value="F:RNA binding"/>
    <property type="evidence" value="ECO:0007669"/>
    <property type="project" value="UniProtKB-KW"/>
</dbReference>
<dbReference type="PANTHER" id="PTHR42648">
    <property type="entry name" value="TRANSPOSASE, PUTATIVE-RELATED"/>
    <property type="match status" value="1"/>
</dbReference>